<dbReference type="AlphaFoldDB" id="A0A672J1S5"/>
<protein>
    <submittedName>
        <fullName evidence="3">Receptor-interacting serine/threonine-protein kinase 4-like</fullName>
    </submittedName>
</protein>
<organism evidence="3 4">
    <name type="scientific">Salarias fasciatus</name>
    <name type="common">Jewelled blenny</name>
    <name type="synonym">Blennius fasciatus</name>
    <dbReference type="NCBI Taxonomy" id="181472"/>
    <lineage>
        <taxon>Eukaryota</taxon>
        <taxon>Metazoa</taxon>
        <taxon>Chordata</taxon>
        <taxon>Craniata</taxon>
        <taxon>Vertebrata</taxon>
        <taxon>Euteleostomi</taxon>
        <taxon>Actinopterygii</taxon>
        <taxon>Neopterygii</taxon>
        <taxon>Teleostei</taxon>
        <taxon>Neoteleostei</taxon>
        <taxon>Acanthomorphata</taxon>
        <taxon>Ovalentaria</taxon>
        <taxon>Blenniimorphae</taxon>
        <taxon>Blenniiformes</taxon>
        <taxon>Blennioidei</taxon>
        <taxon>Blenniidae</taxon>
        <taxon>Salariinae</taxon>
        <taxon>Salarias</taxon>
    </lineage>
</organism>
<evidence type="ECO:0000259" key="2">
    <source>
        <dbReference type="PROSITE" id="PS50011"/>
    </source>
</evidence>
<dbReference type="OrthoDB" id="4062651at2759"/>
<feature type="region of interest" description="Disordered" evidence="1">
    <location>
        <begin position="300"/>
        <end position="419"/>
    </location>
</feature>
<dbReference type="Proteomes" id="UP000472267">
    <property type="component" value="Chromosome 3"/>
</dbReference>
<feature type="compositionally biased region" description="Basic and acidic residues" evidence="1">
    <location>
        <begin position="301"/>
        <end position="310"/>
    </location>
</feature>
<proteinExistence type="predicted"/>
<reference evidence="3" key="2">
    <citation type="submission" date="2025-08" db="UniProtKB">
        <authorList>
            <consortium name="Ensembl"/>
        </authorList>
    </citation>
    <scope>IDENTIFICATION</scope>
</reference>
<dbReference type="OMA" id="CTTVMEE"/>
<dbReference type="InterPro" id="IPR011009">
    <property type="entry name" value="Kinase-like_dom_sf"/>
</dbReference>
<evidence type="ECO:0000313" key="4">
    <source>
        <dbReference type="Proteomes" id="UP000472267"/>
    </source>
</evidence>
<dbReference type="SUPFAM" id="SSF56112">
    <property type="entry name" value="Protein kinase-like (PK-like)"/>
    <property type="match status" value="1"/>
</dbReference>
<dbReference type="PRINTS" id="PR00109">
    <property type="entry name" value="TYRKINASE"/>
</dbReference>
<feature type="compositionally biased region" description="Low complexity" evidence="1">
    <location>
        <begin position="404"/>
        <end position="415"/>
    </location>
</feature>
<dbReference type="InterPro" id="IPR051681">
    <property type="entry name" value="Ser/Thr_Kinases-Pseudokinases"/>
</dbReference>
<evidence type="ECO:0000256" key="1">
    <source>
        <dbReference type="SAM" id="MobiDB-lite"/>
    </source>
</evidence>
<dbReference type="InterPro" id="IPR008271">
    <property type="entry name" value="Ser/Thr_kinase_AS"/>
</dbReference>
<dbReference type="SMART" id="SM00220">
    <property type="entry name" value="S_TKc"/>
    <property type="match status" value="1"/>
</dbReference>
<evidence type="ECO:0000313" key="3">
    <source>
        <dbReference type="Ensembl" id="ENSSFAP00005048161.1"/>
    </source>
</evidence>
<feature type="compositionally biased region" description="Polar residues" evidence="1">
    <location>
        <begin position="368"/>
        <end position="380"/>
    </location>
</feature>
<accession>A0A672J1S5</accession>
<dbReference type="InParanoid" id="A0A672J1S5"/>
<feature type="domain" description="Protein kinase" evidence="2">
    <location>
        <begin position="16"/>
        <end position="281"/>
    </location>
</feature>
<feature type="region of interest" description="Disordered" evidence="1">
    <location>
        <begin position="445"/>
        <end position="470"/>
    </location>
</feature>
<dbReference type="GO" id="GO:0004706">
    <property type="term" value="F:JUN kinase kinase kinase activity"/>
    <property type="evidence" value="ECO:0007669"/>
    <property type="project" value="TreeGrafter"/>
</dbReference>
<reference evidence="3" key="1">
    <citation type="submission" date="2019-06" db="EMBL/GenBank/DDBJ databases">
        <authorList>
            <consortium name="Wellcome Sanger Institute Data Sharing"/>
        </authorList>
    </citation>
    <scope>NUCLEOTIDE SEQUENCE [LARGE SCALE GENOMIC DNA]</scope>
</reference>
<dbReference type="GO" id="GO:0005524">
    <property type="term" value="F:ATP binding"/>
    <property type="evidence" value="ECO:0007669"/>
    <property type="project" value="InterPro"/>
</dbReference>
<reference evidence="3" key="3">
    <citation type="submission" date="2025-09" db="UniProtKB">
        <authorList>
            <consortium name="Ensembl"/>
        </authorList>
    </citation>
    <scope>IDENTIFICATION</scope>
</reference>
<dbReference type="Ensembl" id="ENSSFAT00005049770.1">
    <property type="protein sequence ID" value="ENSSFAP00005048161.1"/>
    <property type="gene ID" value="ENSSFAG00005023405.1"/>
</dbReference>
<dbReference type="PANTHER" id="PTHR44329">
    <property type="entry name" value="SERINE/THREONINE-PROTEIN KINASE TNNI3K-RELATED"/>
    <property type="match status" value="1"/>
</dbReference>
<gene>
    <name evidence="3" type="primary">ripk3</name>
</gene>
<dbReference type="PANTHER" id="PTHR44329:SF297">
    <property type="entry name" value="RECEPTOR-INTERACTING SERINE_THREONINE-PROTEIN KINASE 3"/>
    <property type="match status" value="1"/>
</dbReference>
<dbReference type="Pfam" id="PF07714">
    <property type="entry name" value="PK_Tyr_Ser-Thr"/>
    <property type="match status" value="1"/>
</dbReference>
<keyword evidence="4" id="KW-1185">Reference proteome</keyword>
<dbReference type="PROSITE" id="PS00108">
    <property type="entry name" value="PROTEIN_KINASE_ST"/>
    <property type="match status" value="1"/>
</dbReference>
<dbReference type="InterPro" id="IPR000719">
    <property type="entry name" value="Prot_kinase_dom"/>
</dbReference>
<feature type="compositionally biased region" description="Polar residues" evidence="1">
    <location>
        <begin position="311"/>
        <end position="324"/>
    </location>
</feature>
<sequence>MDLSSVSPELVSDSDLINLVRIDCGGFGSIYKARHLSWCCDVAIKCLHCDDGNGSSLLREVKLMRQGSSPYVIQVLGVFQGQSPTHLGLVMEFMERGSLCSMQKVLQKPPPLPLLFRLAHQVALGINFLHSRTRTILHLDLKPSNVLLDCSLNAKLTDFGLARIYNSMSQASKRDSENPMGTINYMPPEAFRSLSYTPTKATDIYSYGILLWSIATGKQPYQNAWPSRVKFLIPKGERPSLDEMVNREELAELKELMVRCWVNSPEQRPSSKDCTTETERLYEKHKHGIDNTVHRVLTKLKGKEPTEQGQKDQLSTASVRTESVNIPLDVPTGPMPVQEVAGGRPENDLRAKDSNPCQSVLPDRKSGSKNIKPSSVQPIRSSPPPNLSRELPQGSTEKTKTEVQSSKQYQRQQSSPNSHRRRFFQAHFSNITALQLGDNNTMHISAPIPFEGQRRRHRTAPSRIDRQPPQ</sequence>
<dbReference type="Gene3D" id="1.10.510.10">
    <property type="entry name" value="Transferase(Phosphotransferase) domain 1"/>
    <property type="match status" value="1"/>
</dbReference>
<dbReference type="PROSITE" id="PS50011">
    <property type="entry name" value="PROTEIN_KINASE_DOM"/>
    <property type="match status" value="1"/>
</dbReference>
<dbReference type="InterPro" id="IPR001245">
    <property type="entry name" value="Ser-Thr/Tyr_kinase_cat_dom"/>
</dbReference>
<name>A0A672J1S5_SALFA</name>